<keyword evidence="2" id="KW-0378">Hydrolase</keyword>
<proteinExistence type="predicted"/>
<protein>
    <submittedName>
        <fullName evidence="4">Polysaccharide deacetylase family protein</fullName>
    </submittedName>
</protein>
<organism evidence="4">
    <name type="scientific">Paenibacillus sp. SYP-B3998</name>
    <dbReference type="NCBI Taxonomy" id="2678564"/>
    <lineage>
        <taxon>Bacteria</taxon>
        <taxon>Bacillati</taxon>
        <taxon>Bacillota</taxon>
        <taxon>Bacilli</taxon>
        <taxon>Bacillales</taxon>
        <taxon>Paenibacillaceae</taxon>
        <taxon>Paenibacillus</taxon>
    </lineage>
</organism>
<accession>A0A6G3ZXG1</accession>
<name>A0A6G3ZXG1_9BACL</name>
<reference evidence="4" key="1">
    <citation type="submission" date="2020-02" db="EMBL/GenBank/DDBJ databases">
        <authorList>
            <person name="Shen X.-R."/>
            <person name="Zhang Y.-X."/>
        </authorList>
    </citation>
    <scope>NUCLEOTIDE SEQUENCE</scope>
    <source>
        <strain evidence="4">SYP-B3998</strain>
    </source>
</reference>
<dbReference type="InterPro" id="IPR050248">
    <property type="entry name" value="Polysacc_deacetylase_ArnD"/>
</dbReference>
<dbReference type="RefSeq" id="WP_163944755.1">
    <property type="nucleotide sequence ID" value="NZ_JAAIKC010000002.1"/>
</dbReference>
<dbReference type="PANTHER" id="PTHR10587:SF133">
    <property type="entry name" value="CHITIN DEACETYLASE 1-RELATED"/>
    <property type="match status" value="1"/>
</dbReference>
<dbReference type="Pfam" id="PF01522">
    <property type="entry name" value="Polysacc_deac_1"/>
    <property type="match status" value="1"/>
</dbReference>
<comment type="caution">
    <text evidence="4">The sequence shown here is derived from an EMBL/GenBank/DDBJ whole genome shotgun (WGS) entry which is preliminary data.</text>
</comment>
<dbReference type="GO" id="GO:0046872">
    <property type="term" value="F:metal ion binding"/>
    <property type="evidence" value="ECO:0007669"/>
    <property type="project" value="UniProtKB-KW"/>
</dbReference>
<dbReference type="InterPro" id="IPR011330">
    <property type="entry name" value="Glyco_hydro/deAcase_b/a-brl"/>
</dbReference>
<evidence type="ECO:0000256" key="1">
    <source>
        <dbReference type="ARBA" id="ARBA00022723"/>
    </source>
</evidence>
<keyword evidence="1" id="KW-0479">Metal-binding</keyword>
<evidence type="ECO:0000313" key="4">
    <source>
        <dbReference type="EMBL" id="NEW06261.1"/>
    </source>
</evidence>
<evidence type="ECO:0000259" key="3">
    <source>
        <dbReference type="PROSITE" id="PS51677"/>
    </source>
</evidence>
<dbReference type="PANTHER" id="PTHR10587">
    <property type="entry name" value="GLYCOSYL TRANSFERASE-RELATED"/>
    <property type="match status" value="1"/>
</dbReference>
<dbReference type="SUPFAM" id="SSF88713">
    <property type="entry name" value="Glycoside hydrolase/deacetylase"/>
    <property type="match status" value="1"/>
</dbReference>
<evidence type="ECO:0000256" key="2">
    <source>
        <dbReference type="ARBA" id="ARBA00022801"/>
    </source>
</evidence>
<dbReference type="CDD" id="cd10917">
    <property type="entry name" value="CE4_NodB_like_6s_7s"/>
    <property type="match status" value="1"/>
</dbReference>
<dbReference type="Gene3D" id="3.20.20.370">
    <property type="entry name" value="Glycoside hydrolase/deacetylase"/>
    <property type="match status" value="1"/>
</dbReference>
<gene>
    <name evidence="4" type="ORF">GK047_09580</name>
</gene>
<sequence>MLAGSVIEHIDHAQKAVCLTFDDGPHPVYTPQILQLLKKYKAKATFFLLGCHVQKYPELVKQIIAEGHEVGNHTWSHADVSTLSDEELLEELEEAEKALWKAGAVKPTLFRPPYGEYNEQTLALVHRLLYRMILWTENKDTKDWNSVGADQIVRKALTNVEPGNIVLLHDGSEAATCNREQTVQALAVILFELQRDGYRCTTISELLDR</sequence>
<feature type="domain" description="NodB homology" evidence="3">
    <location>
        <begin position="15"/>
        <end position="201"/>
    </location>
</feature>
<dbReference type="GO" id="GO:0005975">
    <property type="term" value="P:carbohydrate metabolic process"/>
    <property type="evidence" value="ECO:0007669"/>
    <property type="project" value="InterPro"/>
</dbReference>
<dbReference type="EMBL" id="JAAIKC010000002">
    <property type="protein sequence ID" value="NEW06261.1"/>
    <property type="molecule type" value="Genomic_DNA"/>
</dbReference>
<dbReference type="AlphaFoldDB" id="A0A6G3ZXG1"/>
<dbReference type="InterPro" id="IPR002509">
    <property type="entry name" value="NODB_dom"/>
</dbReference>
<dbReference type="GO" id="GO:0016810">
    <property type="term" value="F:hydrolase activity, acting on carbon-nitrogen (but not peptide) bonds"/>
    <property type="evidence" value="ECO:0007669"/>
    <property type="project" value="InterPro"/>
</dbReference>
<dbReference type="GO" id="GO:0016020">
    <property type="term" value="C:membrane"/>
    <property type="evidence" value="ECO:0007669"/>
    <property type="project" value="TreeGrafter"/>
</dbReference>
<dbReference type="PROSITE" id="PS51677">
    <property type="entry name" value="NODB"/>
    <property type="match status" value="1"/>
</dbReference>